<evidence type="ECO:0000259" key="17">
    <source>
        <dbReference type="Pfam" id="PF22461"/>
    </source>
</evidence>
<dbReference type="Pfam" id="PF22461">
    <property type="entry name" value="SLBB_2"/>
    <property type="match status" value="2"/>
</dbReference>
<keyword evidence="3" id="KW-0813">Transport</keyword>
<evidence type="ECO:0000256" key="14">
    <source>
        <dbReference type="ARBA" id="ARBA00023288"/>
    </source>
</evidence>
<accession>A0A1Y5SRD2</accession>
<dbReference type="AlphaFoldDB" id="A0A1Y5SRD2"/>
<dbReference type="Gene3D" id="3.30.1950.10">
    <property type="entry name" value="wza like domain"/>
    <property type="match status" value="1"/>
</dbReference>
<keyword evidence="11" id="KW-0472">Membrane</keyword>
<evidence type="ECO:0000256" key="5">
    <source>
        <dbReference type="ARBA" id="ARBA00022597"/>
    </source>
</evidence>
<evidence type="ECO:0000256" key="8">
    <source>
        <dbReference type="ARBA" id="ARBA00023047"/>
    </source>
</evidence>
<feature type="domain" description="SLBB" evidence="17">
    <location>
        <begin position="170"/>
        <end position="243"/>
    </location>
</feature>
<reference evidence="18 19" key="1">
    <citation type="submission" date="2017-03" db="EMBL/GenBank/DDBJ databases">
        <authorList>
            <person name="Afonso C.L."/>
            <person name="Miller P.J."/>
            <person name="Scott M.A."/>
            <person name="Spackman E."/>
            <person name="Goraichik I."/>
            <person name="Dimitrov K.M."/>
            <person name="Suarez D.L."/>
            <person name="Swayne D.E."/>
        </authorList>
    </citation>
    <scope>NUCLEOTIDE SEQUENCE [LARGE SCALE GENOMIC DNA]</scope>
    <source>
        <strain evidence="18 19">CECT 7023</strain>
    </source>
</reference>
<dbReference type="EMBL" id="FWFZ01000008">
    <property type="protein sequence ID" value="SLN46431.1"/>
    <property type="molecule type" value="Genomic_DNA"/>
</dbReference>
<feature type="signal peptide" evidence="15">
    <location>
        <begin position="1"/>
        <end position="22"/>
    </location>
</feature>
<dbReference type="Proteomes" id="UP000193900">
    <property type="component" value="Unassembled WGS sequence"/>
</dbReference>
<evidence type="ECO:0000256" key="9">
    <source>
        <dbReference type="ARBA" id="ARBA00023065"/>
    </source>
</evidence>
<evidence type="ECO:0000256" key="6">
    <source>
        <dbReference type="ARBA" id="ARBA00022692"/>
    </source>
</evidence>
<dbReference type="RefSeq" id="WP_085878779.1">
    <property type="nucleotide sequence ID" value="NZ_FWFZ01000008.1"/>
</dbReference>
<keyword evidence="6" id="KW-0812">Transmembrane</keyword>
<comment type="subcellular location">
    <subcellularLocation>
        <location evidence="1">Cell outer membrane</location>
        <topology evidence="1">Multi-pass membrane protein</topology>
    </subcellularLocation>
</comment>
<organism evidence="18 19">
    <name type="scientific">Roseisalinus antarcticus</name>
    <dbReference type="NCBI Taxonomy" id="254357"/>
    <lineage>
        <taxon>Bacteria</taxon>
        <taxon>Pseudomonadati</taxon>
        <taxon>Pseudomonadota</taxon>
        <taxon>Alphaproteobacteria</taxon>
        <taxon>Rhodobacterales</taxon>
        <taxon>Roseobacteraceae</taxon>
        <taxon>Roseisalinus</taxon>
    </lineage>
</organism>
<evidence type="ECO:0000256" key="15">
    <source>
        <dbReference type="SAM" id="SignalP"/>
    </source>
</evidence>
<keyword evidence="8" id="KW-0625">Polysaccharide transport</keyword>
<keyword evidence="5" id="KW-0762">Sugar transport</keyword>
<feature type="domain" description="SLBB" evidence="17">
    <location>
        <begin position="253"/>
        <end position="344"/>
    </location>
</feature>
<evidence type="ECO:0000313" key="19">
    <source>
        <dbReference type="Proteomes" id="UP000193900"/>
    </source>
</evidence>
<keyword evidence="7 15" id="KW-0732">Signal</keyword>
<dbReference type="InterPro" id="IPR054765">
    <property type="entry name" value="SLBB_dom"/>
</dbReference>
<evidence type="ECO:0000256" key="7">
    <source>
        <dbReference type="ARBA" id="ARBA00022729"/>
    </source>
</evidence>
<feature type="domain" description="Polysaccharide export protein N-terminal" evidence="16">
    <location>
        <begin position="82"/>
        <end position="161"/>
    </location>
</feature>
<evidence type="ECO:0000256" key="2">
    <source>
        <dbReference type="ARBA" id="ARBA00009450"/>
    </source>
</evidence>
<dbReference type="InterPro" id="IPR049712">
    <property type="entry name" value="Poly_export"/>
</dbReference>
<keyword evidence="12" id="KW-0564">Palmitate</keyword>
<evidence type="ECO:0000256" key="3">
    <source>
        <dbReference type="ARBA" id="ARBA00022448"/>
    </source>
</evidence>
<evidence type="ECO:0000256" key="10">
    <source>
        <dbReference type="ARBA" id="ARBA00023114"/>
    </source>
</evidence>
<dbReference type="Gene3D" id="3.10.560.10">
    <property type="entry name" value="Outer membrane lipoprotein wza domain like"/>
    <property type="match status" value="2"/>
</dbReference>
<dbReference type="Pfam" id="PF02563">
    <property type="entry name" value="Poly_export"/>
    <property type="match status" value="1"/>
</dbReference>
<evidence type="ECO:0000256" key="12">
    <source>
        <dbReference type="ARBA" id="ARBA00023139"/>
    </source>
</evidence>
<sequence>MTARRLRLTRGVALLAAVALTAACGLPRSGPTRGEIFDGSVLQQGDAFVLVVTDRVNSIASVAPALGFSSEFLNAGLVGSDIINPGDTLGLTIWENVSDGLLVPTGQNATVLDEVQVDGAGFIFVPYAGRIRAAGNTPDRIRQIITERLGDQTPDPQVQVRRLAGDGATVSVVGAVGTQGVYAIERPTRTLSQMLARAGGVAVEPEIARVTVSRGGHTGDVWFSDVYAAQNDIALRSGDRILVEADTRSFTALGATGAQSRVPFESQTISAIEAIAQVGGLNPALADPTGVFILRNEPEAITEQLVGEELTGTQRVVYVLDLTRPNGLFFARDFAIRDGDTVYVTEAPFTQFNKAISALTGSLNSVGAATNAAANVGQ</sequence>
<evidence type="ECO:0000256" key="1">
    <source>
        <dbReference type="ARBA" id="ARBA00004571"/>
    </source>
</evidence>
<dbReference type="GO" id="GO:0015288">
    <property type="term" value="F:porin activity"/>
    <property type="evidence" value="ECO:0007669"/>
    <property type="project" value="UniProtKB-KW"/>
</dbReference>
<dbReference type="GO" id="GO:0046930">
    <property type="term" value="C:pore complex"/>
    <property type="evidence" value="ECO:0007669"/>
    <property type="project" value="UniProtKB-KW"/>
</dbReference>
<keyword evidence="4" id="KW-1134">Transmembrane beta strand</keyword>
<evidence type="ECO:0000256" key="13">
    <source>
        <dbReference type="ARBA" id="ARBA00023237"/>
    </source>
</evidence>
<dbReference type="GO" id="GO:0015159">
    <property type="term" value="F:polysaccharide transmembrane transporter activity"/>
    <property type="evidence" value="ECO:0007669"/>
    <property type="project" value="InterPro"/>
</dbReference>
<dbReference type="GO" id="GO:0009279">
    <property type="term" value="C:cell outer membrane"/>
    <property type="evidence" value="ECO:0007669"/>
    <property type="project" value="UniProtKB-SubCell"/>
</dbReference>
<dbReference type="InterPro" id="IPR003715">
    <property type="entry name" value="Poly_export_N"/>
</dbReference>
<dbReference type="GO" id="GO:0006811">
    <property type="term" value="P:monoatomic ion transport"/>
    <property type="evidence" value="ECO:0007669"/>
    <property type="project" value="UniProtKB-KW"/>
</dbReference>
<keyword evidence="13" id="KW-0998">Cell outer membrane</keyword>
<proteinExistence type="inferred from homology"/>
<keyword evidence="19" id="KW-1185">Reference proteome</keyword>
<keyword evidence="10" id="KW-0626">Porin</keyword>
<dbReference type="PROSITE" id="PS51257">
    <property type="entry name" value="PROKAR_LIPOPROTEIN"/>
    <property type="match status" value="1"/>
</dbReference>
<evidence type="ECO:0000313" key="18">
    <source>
        <dbReference type="EMBL" id="SLN46431.1"/>
    </source>
</evidence>
<dbReference type="PANTHER" id="PTHR33619">
    <property type="entry name" value="POLYSACCHARIDE EXPORT PROTEIN GFCE-RELATED"/>
    <property type="match status" value="1"/>
</dbReference>
<evidence type="ECO:0000256" key="11">
    <source>
        <dbReference type="ARBA" id="ARBA00023136"/>
    </source>
</evidence>
<keyword evidence="9" id="KW-0406">Ion transport</keyword>
<gene>
    <name evidence="18" type="ORF">ROA7023_01920</name>
</gene>
<evidence type="ECO:0000259" key="16">
    <source>
        <dbReference type="Pfam" id="PF02563"/>
    </source>
</evidence>
<evidence type="ECO:0000256" key="4">
    <source>
        <dbReference type="ARBA" id="ARBA00022452"/>
    </source>
</evidence>
<dbReference type="OrthoDB" id="7198507at2"/>
<protein>
    <submittedName>
        <fullName evidence="18">Polysaccharide biosynthesis/export protein</fullName>
    </submittedName>
</protein>
<feature type="chain" id="PRO_5012757350" evidence="15">
    <location>
        <begin position="23"/>
        <end position="378"/>
    </location>
</feature>
<comment type="similarity">
    <text evidence="2">Belongs to the BexD/CtrA/VexA family.</text>
</comment>
<dbReference type="PANTHER" id="PTHR33619:SF3">
    <property type="entry name" value="POLYSACCHARIDE EXPORT PROTEIN GFCE-RELATED"/>
    <property type="match status" value="1"/>
</dbReference>
<name>A0A1Y5SRD2_9RHOB</name>
<keyword evidence="14" id="KW-0449">Lipoprotein</keyword>